<dbReference type="GeneID" id="87807825"/>
<dbReference type="EMBL" id="CP086716">
    <property type="protein sequence ID" value="WOO81059.1"/>
    <property type="molecule type" value="Genomic_DNA"/>
</dbReference>
<organism evidence="1 2">
    <name type="scientific">Vanrija pseudolonga</name>
    <dbReference type="NCBI Taxonomy" id="143232"/>
    <lineage>
        <taxon>Eukaryota</taxon>
        <taxon>Fungi</taxon>
        <taxon>Dikarya</taxon>
        <taxon>Basidiomycota</taxon>
        <taxon>Agaricomycotina</taxon>
        <taxon>Tremellomycetes</taxon>
        <taxon>Trichosporonales</taxon>
        <taxon>Trichosporonaceae</taxon>
        <taxon>Vanrija</taxon>
    </lineage>
</organism>
<evidence type="ECO:0000313" key="2">
    <source>
        <dbReference type="Proteomes" id="UP000827549"/>
    </source>
</evidence>
<dbReference type="Proteomes" id="UP000827549">
    <property type="component" value="Chromosome 3"/>
</dbReference>
<protein>
    <submittedName>
        <fullName evidence="1">Uncharacterized protein</fullName>
    </submittedName>
</protein>
<gene>
    <name evidence="1" type="ORF">LOC62_03G004587</name>
</gene>
<proteinExistence type="predicted"/>
<dbReference type="AlphaFoldDB" id="A0AAF1BLM3"/>
<keyword evidence="2" id="KW-1185">Reference proteome</keyword>
<reference evidence="1" key="1">
    <citation type="submission" date="2023-10" db="EMBL/GenBank/DDBJ databases">
        <authorList>
            <person name="Noh H."/>
        </authorList>
    </citation>
    <scope>NUCLEOTIDE SEQUENCE</scope>
    <source>
        <strain evidence="1">DUCC4014</strain>
    </source>
</reference>
<sequence length="251" mass="28354">MPKGDGDYVKAKGLQGWALLKLTKEHIVASDRQHVLDGRNGDKSDSLRHLVQDLWVNSSIRDLGLHRFQKGYEPWGAGEGTVLTRRLELKMLGRPGDGWVPEMRLSTSRHFKLSDVAIHQQRRGYYDIELNLTTLKNHDADHTAGVEFKPYLTAVEKLGNIQLELATSIIPQLIHEGVLYARTRRGRKLIKDMDAFLRSDAAEFYLDDPKGRPLFPCWDRAFAFSGTPLTASELEIKLRCLGADRSTFGTA</sequence>
<name>A0AAF1BLM3_9TREE</name>
<accession>A0AAF1BLM3</accession>
<dbReference type="RefSeq" id="XP_062627091.1">
    <property type="nucleotide sequence ID" value="XM_062771107.1"/>
</dbReference>
<evidence type="ECO:0000313" key="1">
    <source>
        <dbReference type="EMBL" id="WOO81059.1"/>
    </source>
</evidence>